<dbReference type="Proteomes" id="UP000032582">
    <property type="component" value="Unassembled WGS sequence"/>
</dbReference>
<evidence type="ECO:0000313" key="1">
    <source>
        <dbReference type="EMBL" id="KJF76360.1"/>
    </source>
</evidence>
<comment type="caution">
    <text evidence="1">The sequence shown here is derived from an EMBL/GenBank/DDBJ whole genome shotgun (WGS) entry which is preliminary data.</text>
</comment>
<dbReference type="InterPro" id="IPR038307">
    <property type="entry name" value="StbB_sf"/>
</dbReference>
<evidence type="ECO:0008006" key="3">
    <source>
        <dbReference type="Google" id="ProtNLM"/>
    </source>
</evidence>
<evidence type="ECO:0000313" key="2">
    <source>
        <dbReference type="Proteomes" id="UP000032582"/>
    </source>
</evidence>
<accession>A0A0D8L368</accession>
<dbReference type="PATRIC" id="fig|582.24.peg.6064"/>
<dbReference type="InterPro" id="IPR019720">
    <property type="entry name" value="Plasmid_stability_protein_StbB"/>
</dbReference>
<organism evidence="1 2">
    <name type="scientific">Morganella morganii</name>
    <name type="common">Proteus morganii</name>
    <dbReference type="NCBI Taxonomy" id="582"/>
    <lineage>
        <taxon>Bacteria</taxon>
        <taxon>Pseudomonadati</taxon>
        <taxon>Pseudomonadota</taxon>
        <taxon>Gammaproteobacteria</taxon>
        <taxon>Enterobacterales</taxon>
        <taxon>Morganellaceae</taxon>
        <taxon>Morganella</taxon>
    </lineage>
</organism>
<dbReference type="Pfam" id="PF10784">
    <property type="entry name" value="Plasmid_stab_B"/>
    <property type="match status" value="1"/>
</dbReference>
<reference evidence="1 2" key="1">
    <citation type="submission" date="2015-02" db="EMBL/GenBank/DDBJ databases">
        <title>Whole genome shotgun sequencing of cultured foodborne pathogen.</title>
        <authorList>
            <person name="Timme R."/>
            <person name="Allard M.W."/>
            <person name="Strain E."/>
            <person name="Evans P.S."/>
            <person name="Brown E."/>
        </authorList>
    </citation>
    <scope>NUCLEOTIDE SEQUENCE [LARGE SCALE GENOMIC DNA]</scope>
    <source>
        <strain evidence="1 2">GCSL-TSO-24</strain>
    </source>
</reference>
<dbReference type="Gene3D" id="6.10.290.20">
    <property type="match status" value="1"/>
</dbReference>
<protein>
    <recommendedName>
        <fullName evidence="3">Plasmid stability protein</fullName>
    </recommendedName>
</protein>
<name>A0A0D8L368_MORMO</name>
<dbReference type="AlphaFoldDB" id="A0A0D8L368"/>
<gene>
    <name evidence="1" type="ORF">UA45_19000</name>
</gene>
<proteinExistence type="predicted"/>
<dbReference type="EMBL" id="JZSH01000341">
    <property type="protein sequence ID" value="KJF76360.1"/>
    <property type="molecule type" value="Genomic_DNA"/>
</dbReference>
<sequence length="131" mass="14415">MSTDRKKFTLYLHPDNDADTRALETIDAVPKNNRGELFRNVFMAGLALHRLDRRLPVMVAELSAGELTADKLVELIALLTGWQPSKADIKSVLENLGGAITPAPLKVKEAEQDGNKKEALKQAKRKLAGLL</sequence>